<gene>
    <name evidence="1" type="ORF">H5410_030833</name>
</gene>
<protein>
    <submittedName>
        <fullName evidence="1">Uncharacterized protein</fullName>
    </submittedName>
</protein>
<evidence type="ECO:0000313" key="2">
    <source>
        <dbReference type="Proteomes" id="UP000824120"/>
    </source>
</evidence>
<sequence>MDKNCWILCQKEFRRMFGQAHCQKISVQDGDKEYMINSYLEEVKRSLLLNITHYEKSDTFMRSETNEDVIDDIQEA</sequence>
<accession>A0A9J5YI36</accession>
<reference evidence="1 2" key="1">
    <citation type="submission" date="2020-09" db="EMBL/GenBank/DDBJ databases">
        <title>De no assembly of potato wild relative species, Solanum commersonii.</title>
        <authorList>
            <person name="Cho K."/>
        </authorList>
    </citation>
    <scope>NUCLEOTIDE SEQUENCE [LARGE SCALE GENOMIC DNA]</scope>
    <source>
        <strain evidence="1">LZ3.2</strain>
        <tissue evidence="1">Leaf</tissue>
    </source>
</reference>
<name>A0A9J5YI36_SOLCO</name>
<dbReference type="Proteomes" id="UP000824120">
    <property type="component" value="Chromosome 6"/>
</dbReference>
<proteinExistence type="predicted"/>
<evidence type="ECO:0000313" key="1">
    <source>
        <dbReference type="EMBL" id="KAG5599463.1"/>
    </source>
</evidence>
<dbReference type="EMBL" id="JACXVP010000006">
    <property type="protein sequence ID" value="KAG5599463.1"/>
    <property type="molecule type" value="Genomic_DNA"/>
</dbReference>
<comment type="caution">
    <text evidence="1">The sequence shown here is derived from an EMBL/GenBank/DDBJ whole genome shotgun (WGS) entry which is preliminary data.</text>
</comment>
<organism evidence="1 2">
    <name type="scientific">Solanum commersonii</name>
    <name type="common">Commerson's wild potato</name>
    <name type="synonym">Commerson's nightshade</name>
    <dbReference type="NCBI Taxonomy" id="4109"/>
    <lineage>
        <taxon>Eukaryota</taxon>
        <taxon>Viridiplantae</taxon>
        <taxon>Streptophyta</taxon>
        <taxon>Embryophyta</taxon>
        <taxon>Tracheophyta</taxon>
        <taxon>Spermatophyta</taxon>
        <taxon>Magnoliopsida</taxon>
        <taxon>eudicotyledons</taxon>
        <taxon>Gunneridae</taxon>
        <taxon>Pentapetalae</taxon>
        <taxon>asterids</taxon>
        <taxon>lamiids</taxon>
        <taxon>Solanales</taxon>
        <taxon>Solanaceae</taxon>
        <taxon>Solanoideae</taxon>
        <taxon>Solaneae</taxon>
        <taxon>Solanum</taxon>
    </lineage>
</organism>
<keyword evidence="2" id="KW-1185">Reference proteome</keyword>
<dbReference type="AlphaFoldDB" id="A0A9J5YI36"/>